<dbReference type="AlphaFoldDB" id="A0A4R8QHN2"/>
<name>A0A4R8QHN2_9PEZI</name>
<dbReference type="Proteomes" id="UP000295083">
    <property type="component" value="Unassembled WGS sequence"/>
</dbReference>
<reference evidence="2 3" key="1">
    <citation type="submission" date="2018-11" db="EMBL/GenBank/DDBJ databases">
        <title>Genome sequence and assembly of Colletotrichum spinosum.</title>
        <authorList>
            <person name="Gan P."/>
            <person name="Shirasu K."/>
        </authorList>
    </citation>
    <scope>NUCLEOTIDE SEQUENCE [LARGE SCALE GENOMIC DNA]</scope>
    <source>
        <strain evidence="2 3">CBS 515.97</strain>
    </source>
</reference>
<sequence>MQKTSDHHRDRQTPVDPGTELATGMRGRLERQHETLAPRTYGNEDEEVPMECTICTLLTWRVYGWVCWSTLMPTLVDGKLYK</sequence>
<accession>A0A4R8QHN2</accession>
<dbReference type="EMBL" id="QAPG01000047">
    <property type="protein sequence ID" value="TDZ34975.1"/>
    <property type="molecule type" value="Genomic_DNA"/>
</dbReference>
<feature type="compositionally biased region" description="Basic and acidic residues" evidence="1">
    <location>
        <begin position="27"/>
        <end position="36"/>
    </location>
</feature>
<organism evidence="2 3">
    <name type="scientific">Colletotrichum spinosum</name>
    <dbReference type="NCBI Taxonomy" id="1347390"/>
    <lineage>
        <taxon>Eukaryota</taxon>
        <taxon>Fungi</taxon>
        <taxon>Dikarya</taxon>
        <taxon>Ascomycota</taxon>
        <taxon>Pezizomycotina</taxon>
        <taxon>Sordariomycetes</taxon>
        <taxon>Hypocreomycetidae</taxon>
        <taxon>Glomerellales</taxon>
        <taxon>Glomerellaceae</taxon>
        <taxon>Colletotrichum</taxon>
        <taxon>Colletotrichum orbiculare species complex</taxon>
    </lineage>
</organism>
<keyword evidence="3" id="KW-1185">Reference proteome</keyword>
<feature type="region of interest" description="Disordered" evidence="1">
    <location>
        <begin position="1"/>
        <end position="43"/>
    </location>
</feature>
<feature type="compositionally biased region" description="Basic and acidic residues" evidence="1">
    <location>
        <begin position="1"/>
        <end position="13"/>
    </location>
</feature>
<evidence type="ECO:0000256" key="1">
    <source>
        <dbReference type="SAM" id="MobiDB-lite"/>
    </source>
</evidence>
<proteinExistence type="predicted"/>
<comment type="caution">
    <text evidence="2">The sequence shown here is derived from an EMBL/GenBank/DDBJ whole genome shotgun (WGS) entry which is preliminary data.</text>
</comment>
<evidence type="ECO:0000313" key="3">
    <source>
        <dbReference type="Proteomes" id="UP000295083"/>
    </source>
</evidence>
<gene>
    <name evidence="2" type="ORF">C8035_v010158</name>
</gene>
<evidence type="ECO:0000313" key="2">
    <source>
        <dbReference type="EMBL" id="TDZ34975.1"/>
    </source>
</evidence>
<protein>
    <submittedName>
        <fullName evidence="2">Uncharacterized protein</fullName>
    </submittedName>
</protein>